<organism evidence="7 8">
    <name type="scientific">Siccirubricoccus deserti</name>
    <dbReference type="NCBI Taxonomy" id="2013562"/>
    <lineage>
        <taxon>Bacteria</taxon>
        <taxon>Pseudomonadati</taxon>
        <taxon>Pseudomonadota</taxon>
        <taxon>Alphaproteobacteria</taxon>
        <taxon>Acetobacterales</taxon>
        <taxon>Roseomonadaceae</taxon>
        <taxon>Siccirubricoccus</taxon>
    </lineage>
</organism>
<keyword evidence="5" id="KW-0408">Iron</keyword>
<dbReference type="InterPro" id="IPR003819">
    <property type="entry name" value="TauD/TfdA-like"/>
</dbReference>
<protein>
    <submittedName>
        <fullName evidence="7">TauD/TfdA family dioxygenase</fullName>
    </submittedName>
</protein>
<proteinExistence type="inferred from homology"/>
<comment type="caution">
    <text evidence="7">The sequence shown here is derived from an EMBL/GenBank/DDBJ whole genome shotgun (WGS) entry which is preliminary data.</text>
</comment>
<dbReference type="SUPFAM" id="SSF51197">
    <property type="entry name" value="Clavaminate synthase-like"/>
    <property type="match status" value="1"/>
</dbReference>
<name>A0A9X0UD16_9PROT</name>
<sequence>MPMSELRNSEYRHLEVSRIAGSLGAEIDAVDLSRELDDEVLGEIRRALLDNLVVFFRGQQLTPDRLLGFARRWGDIHLHPYMAGMDEFPEVLEIKKTPADKKNFGGSWHSDQAFTAKPAMGTMLYAKEVPSAGGDTLWTNQYLAYESLSPGMRRMLDGLKGVYRGDNFSSHDGKTRKEFYADKISMKVKDPGDTQTISTHPLIRTHPETGRKALYVGGHLHRFEEMTEVESKPLIDFLMQHSTRPEFTCRFRWQTGSMAFWDNRCTQHFAINDYPAETRIMHRVTICGDTPY</sequence>
<keyword evidence="3 7" id="KW-0223">Dioxygenase</keyword>
<keyword evidence="2" id="KW-0479">Metal-binding</keyword>
<gene>
    <name evidence="7" type="ORF">H7965_11005</name>
</gene>
<dbReference type="PANTHER" id="PTHR30468">
    <property type="entry name" value="ALPHA-KETOGLUTARATE-DEPENDENT SULFONATE DIOXYGENASE"/>
    <property type="match status" value="1"/>
</dbReference>
<feature type="domain" description="TauD/TfdA-like" evidence="6">
    <location>
        <begin position="17"/>
        <end position="285"/>
    </location>
</feature>
<evidence type="ECO:0000313" key="8">
    <source>
        <dbReference type="Proteomes" id="UP000600101"/>
    </source>
</evidence>
<keyword evidence="4" id="KW-0560">Oxidoreductase</keyword>
<dbReference type="GO" id="GO:0006790">
    <property type="term" value="P:sulfur compound metabolic process"/>
    <property type="evidence" value="ECO:0007669"/>
    <property type="project" value="TreeGrafter"/>
</dbReference>
<dbReference type="Pfam" id="PF02668">
    <property type="entry name" value="TauD"/>
    <property type="match status" value="1"/>
</dbReference>
<dbReference type="Gene3D" id="3.60.130.10">
    <property type="entry name" value="Clavaminate synthase-like"/>
    <property type="match status" value="1"/>
</dbReference>
<evidence type="ECO:0000259" key="6">
    <source>
        <dbReference type="Pfam" id="PF02668"/>
    </source>
</evidence>
<evidence type="ECO:0000256" key="2">
    <source>
        <dbReference type="ARBA" id="ARBA00022723"/>
    </source>
</evidence>
<dbReference type="InterPro" id="IPR051323">
    <property type="entry name" value="AtsK-like"/>
</dbReference>
<keyword evidence="8" id="KW-1185">Reference proteome</keyword>
<dbReference type="AlphaFoldDB" id="A0A9X0UD16"/>
<dbReference type="PANTHER" id="PTHR30468:SF1">
    <property type="entry name" value="ALPHA-KETOGLUTARATE-DEPENDENT SULFONATE DIOXYGENASE"/>
    <property type="match status" value="1"/>
</dbReference>
<evidence type="ECO:0000256" key="5">
    <source>
        <dbReference type="ARBA" id="ARBA00023004"/>
    </source>
</evidence>
<dbReference type="GO" id="GO:0005737">
    <property type="term" value="C:cytoplasm"/>
    <property type="evidence" value="ECO:0007669"/>
    <property type="project" value="TreeGrafter"/>
</dbReference>
<accession>A0A9X0UD16</accession>
<evidence type="ECO:0000256" key="1">
    <source>
        <dbReference type="ARBA" id="ARBA00005896"/>
    </source>
</evidence>
<dbReference type="GO" id="GO:0000908">
    <property type="term" value="F:taurine dioxygenase activity"/>
    <property type="evidence" value="ECO:0007669"/>
    <property type="project" value="TreeGrafter"/>
</dbReference>
<evidence type="ECO:0000256" key="3">
    <source>
        <dbReference type="ARBA" id="ARBA00022964"/>
    </source>
</evidence>
<reference evidence="7" key="1">
    <citation type="submission" date="2020-08" db="EMBL/GenBank/DDBJ databases">
        <authorList>
            <person name="Hu Y."/>
            <person name="Nguyen S.V."/>
            <person name="Li F."/>
            <person name="Fanning S."/>
        </authorList>
    </citation>
    <scope>NUCLEOTIDE SEQUENCE</scope>
    <source>
        <strain evidence="7">SYSU D8009</strain>
    </source>
</reference>
<evidence type="ECO:0000313" key="7">
    <source>
        <dbReference type="EMBL" id="MBC4015852.1"/>
    </source>
</evidence>
<dbReference type="InterPro" id="IPR042098">
    <property type="entry name" value="TauD-like_sf"/>
</dbReference>
<dbReference type="EMBL" id="JACOMF010000010">
    <property type="protein sequence ID" value="MBC4015852.1"/>
    <property type="molecule type" value="Genomic_DNA"/>
</dbReference>
<dbReference type="GO" id="GO:0046872">
    <property type="term" value="F:metal ion binding"/>
    <property type="evidence" value="ECO:0007669"/>
    <property type="project" value="UniProtKB-KW"/>
</dbReference>
<dbReference type="Proteomes" id="UP000600101">
    <property type="component" value="Unassembled WGS sequence"/>
</dbReference>
<evidence type="ECO:0000256" key="4">
    <source>
        <dbReference type="ARBA" id="ARBA00023002"/>
    </source>
</evidence>
<comment type="similarity">
    <text evidence="1">Belongs to the TfdA dioxygenase family.</text>
</comment>